<organism evidence="1">
    <name type="scientific">marine metagenome</name>
    <dbReference type="NCBI Taxonomy" id="408172"/>
    <lineage>
        <taxon>unclassified sequences</taxon>
        <taxon>metagenomes</taxon>
        <taxon>ecological metagenomes</taxon>
    </lineage>
</organism>
<dbReference type="AlphaFoldDB" id="A0A382QVH0"/>
<protein>
    <submittedName>
        <fullName evidence="1">Uncharacterized protein</fullName>
    </submittedName>
</protein>
<evidence type="ECO:0000313" key="1">
    <source>
        <dbReference type="EMBL" id="SVC89446.1"/>
    </source>
</evidence>
<reference evidence="1" key="1">
    <citation type="submission" date="2018-05" db="EMBL/GenBank/DDBJ databases">
        <authorList>
            <person name="Lanie J.A."/>
            <person name="Ng W.-L."/>
            <person name="Kazmierczak K.M."/>
            <person name="Andrzejewski T.M."/>
            <person name="Davidsen T.M."/>
            <person name="Wayne K.J."/>
            <person name="Tettelin H."/>
            <person name="Glass J.I."/>
            <person name="Rusch D."/>
            <person name="Podicherti R."/>
            <person name="Tsui H.-C.T."/>
            <person name="Winkler M.E."/>
        </authorList>
    </citation>
    <scope>NUCLEOTIDE SEQUENCE</scope>
</reference>
<sequence>SETDRLGVVTRAPLDGLGATALILASVTAFYDAVRASTDANDTTWRTYPDFYSLQLEAPRAAYGMLDIWPDHKDVEIQAPHPCLGQAVIDRSPHTLLLPTAPLSVQAAEATSYDAVHLASLRRAVRRAFLYDPTGVVEDADLHVTCPSAPLDEWVTKVASTVDVAPSMRWSDPAQSPTVTQSFRRITVEEAILHLNALEHPA</sequence>
<gene>
    <name evidence="1" type="ORF">METZ01_LOCUS342300</name>
</gene>
<accession>A0A382QVH0</accession>
<feature type="non-terminal residue" evidence="1">
    <location>
        <position position="1"/>
    </location>
</feature>
<proteinExistence type="predicted"/>
<name>A0A382QVH0_9ZZZZ</name>
<dbReference type="EMBL" id="UINC01117189">
    <property type="protein sequence ID" value="SVC89446.1"/>
    <property type="molecule type" value="Genomic_DNA"/>
</dbReference>